<evidence type="ECO:0000256" key="8">
    <source>
        <dbReference type="ARBA" id="ARBA00022989"/>
    </source>
</evidence>
<dbReference type="InterPro" id="IPR004205">
    <property type="entry name" value="Cyt_bc1_su8"/>
</dbReference>
<keyword evidence="10 11" id="KW-0472">Membrane</keyword>
<evidence type="ECO:0000256" key="3">
    <source>
        <dbReference type="ARBA" id="ARBA00022448"/>
    </source>
</evidence>
<reference evidence="12" key="1">
    <citation type="journal article" date="2021" name="Open Biol.">
        <title>Shared evolutionary footprints suggest mitochondrial oxidative damage underlies multiple complex I losses in fungi.</title>
        <authorList>
            <person name="Schikora-Tamarit M.A."/>
            <person name="Marcet-Houben M."/>
            <person name="Nosek J."/>
            <person name="Gabaldon T."/>
        </authorList>
    </citation>
    <scope>NUCLEOTIDE SEQUENCE</scope>
    <source>
        <strain evidence="12">NCAIM Y.01608</strain>
    </source>
</reference>
<comment type="function">
    <text evidence="11">Component of the ubiquinol-cytochrome c oxidoreductase, a multisubunit transmembrane complex that is part of the mitochondrial electron transport chain which drives oxidative phosphorylation. The complex plays an important role in the uptake of multiple carbon sources present in different host niches.</text>
</comment>
<comment type="subcellular location">
    <subcellularLocation>
        <location evidence="1 11">Mitochondrion inner membrane</location>
        <topology evidence="1 11">Single-pass membrane protein</topology>
    </subcellularLocation>
</comment>
<evidence type="ECO:0000256" key="4">
    <source>
        <dbReference type="ARBA" id="ARBA00022660"/>
    </source>
</evidence>
<organism evidence="12 13">
    <name type="scientific">Ogataea polymorpha</name>
    <dbReference type="NCBI Taxonomy" id="460523"/>
    <lineage>
        <taxon>Eukaryota</taxon>
        <taxon>Fungi</taxon>
        <taxon>Dikarya</taxon>
        <taxon>Ascomycota</taxon>
        <taxon>Saccharomycotina</taxon>
        <taxon>Pichiomycetes</taxon>
        <taxon>Pichiales</taxon>
        <taxon>Pichiaceae</taxon>
        <taxon>Ogataea</taxon>
    </lineage>
</organism>
<proteinExistence type="inferred from homology"/>
<dbReference type="InterPro" id="IPR036642">
    <property type="entry name" value="Cyt_bc1_su8_sf"/>
</dbReference>
<keyword evidence="4 11" id="KW-0679">Respiratory chain</keyword>
<name>A0A9P8NUV0_9ASCO</name>
<gene>
    <name evidence="12" type="ORF">OGATHE_005859</name>
</gene>
<dbReference type="EMBL" id="JAEUBD010001504">
    <property type="protein sequence ID" value="KAH3659814.1"/>
    <property type="molecule type" value="Genomic_DNA"/>
</dbReference>
<reference evidence="12" key="2">
    <citation type="submission" date="2021-01" db="EMBL/GenBank/DDBJ databases">
        <authorList>
            <person name="Schikora-Tamarit M.A."/>
        </authorList>
    </citation>
    <scope>NUCLEOTIDE SEQUENCE</scope>
    <source>
        <strain evidence="12">NCAIM Y.01608</strain>
    </source>
</reference>
<evidence type="ECO:0000313" key="12">
    <source>
        <dbReference type="EMBL" id="KAH3659814.1"/>
    </source>
</evidence>
<evidence type="ECO:0000256" key="1">
    <source>
        <dbReference type="ARBA" id="ARBA00004434"/>
    </source>
</evidence>
<keyword evidence="9 11" id="KW-0496">Mitochondrion</keyword>
<dbReference type="GO" id="GO:0005743">
    <property type="term" value="C:mitochondrial inner membrane"/>
    <property type="evidence" value="ECO:0007669"/>
    <property type="project" value="UniProtKB-SubCell"/>
</dbReference>
<feature type="transmembrane region" description="Helical" evidence="11">
    <location>
        <begin position="86"/>
        <end position="103"/>
    </location>
</feature>
<dbReference type="GO" id="GO:0045275">
    <property type="term" value="C:respiratory chain complex III"/>
    <property type="evidence" value="ECO:0007669"/>
    <property type="project" value="UniProtKB-UniRule"/>
</dbReference>
<evidence type="ECO:0000256" key="9">
    <source>
        <dbReference type="ARBA" id="ARBA00023128"/>
    </source>
</evidence>
<dbReference type="PANTHER" id="PTHR12119:SF2">
    <property type="entry name" value="CYTOCHROME B-C1 COMPLEX SUBUNIT 8"/>
    <property type="match status" value="1"/>
</dbReference>
<accession>A0A9P8NUV0</accession>
<evidence type="ECO:0000256" key="2">
    <source>
        <dbReference type="ARBA" id="ARBA00007668"/>
    </source>
</evidence>
<protein>
    <recommendedName>
        <fullName evidence="11">Cytochrome b-c1 complex subunit 8</fullName>
    </recommendedName>
    <alternativeName>
        <fullName evidence="11">Complex III subunit 8</fullName>
    </alternativeName>
</protein>
<dbReference type="Pfam" id="PF02939">
    <property type="entry name" value="UcrQ"/>
    <property type="match status" value="1"/>
</dbReference>
<keyword evidence="8 11" id="KW-1133">Transmembrane helix</keyword>
<evidence type="ECO:0000256" key="10">
    <source>
        <dbReference type="ARBA" id="ARBA00023136"/>
    </source>
</evidence>
<evidence type="ECO:0000256" key="5">
    <source>
        <dbReference type="ARBA" id="ARBA00022692"/>
    </source>
</evidence>
<keyword evidence="7 11" id="KW-0249">Electron transport</keyword>
<keyword evidence="13" id="KW-1185">Reference proteome</keyword>
<dbReference type="PANTHER" id="PTHR12119">
    <property type="entry name" value="UBIQUINOL-CYTOCHROME C REDUCTASE COMPLEX UBIQUINONE-BINDING PROTEIN QP-C"/>
    <property type="match status" value="1"/>
</dbReference>
<evidence type="ECO:0000313" key="13">
    <source>
        <dbReference type="Proteomes" id="UP000788993"/>
    </source>
</evidence>
<dbReference type="GO" id="GO:0006122">
    <property type="term" value="P:mitochondrial electron transport, ubiquinol to cytochrome c"/>
    <property type="evidence" value="ECO:0007669"/>
    <property type="project" value="UniProtKB-UniRule"/>
</dbReference>
<evidence type="ECO:0000256" key="7">
    <source>
        <dbReference type="ARBA" id="ARBA00022982"/>
    </source>
</evidence>
<dbReference type="AlphaFoldDB" id="A0A9P8NUV0"/>
<comment type="similarity">
    <text evidence="2 11">Belongs to the UQCRQ/QCR8 family.</text>
</comment>
<keyword evidence="6 11" id="KW-0999">Mitochondrion inner membrane</keyword>
<keyword evidence="5 11" id="KW-0812">Transmembrane</keyword>
<comment type="caution">
    <text evidence="12">The sequence shown here is derived from an EMBL/GenBank/DDBJ whole genome shotgun (WGS) entry which is preliminary data.</text>
</comment>
<comment type="subunit">
    <text evidence="11">Component of the ubiquinol-cytochrome c oxidoreductase (cytochrome b-c1 complex, complex III, CIII), a multisubunit enzyme composed of 3 respiratory subunits cytochrome b, cytochrome c1 and Rieske protein, 2 core protein subunits, and additional low-molecular weight protein subunits. The complex exists as an obligatory dimer and forms supercomplexes (SCs) in the inner mitochondrial membrane with cytochrome c oxidase (complex IV, CIV).</text>
</comment>
<evidence type="ECO:0000256" key="11">
    <source>
        <dbReference type="RuleBase" id="RU368118"/>
    </source>
</evidence>
<dbReference type="Gene3D" id="1.20.5.210">
    <property type="entry name" value="Cytochrome b-c1 complex subunit 8"/>
    <property type="match status" value="1"/>
</dbReference>
<dbReference type="SUPFAM" id="SSF81508">
    <property type="entry name" value="Ubiquinone-binding protein QP-C of cytochrome bc1 complex (Ubiquinol-cytochrome c reductase)"/>
    <property type="match status" value="1"/>
</dbReference>
<dbReference type="FunFam" id="1.20.5.210:FF:000001">
    <property type="entry name" value="Cytochrome b-c1 complex subunit 8"/>
    <property type="match status" value="1"/>
</dbReference>
<dbReference type="Proteomes" id="UP000788993">
    <property type="component" value="Unassembled WGS sequence"/>
</dbReference>
<keyword evidence="3 11" id="KW-0813">Transport</keyword>
<evidence type="ECO:0000256" key="6">
    <source>
        <dbReference type="ARBA" id="ARBA00022792"/>
    </source>
</evidence>
<sequence length="124" mass="14498">MKVHRRYELLIINIVDYPGVLIRAWDKSGVLGIRQPIIGITFHKSEESKLKKYIAQYTVSPYAQSPLKGSLENAFFNTFRRTKAQFLYVAAPALIVWEVWVWARDYNEYLYTKAGREELARVNV</sequence>